<keyword evidence="1" id="KW-0472">Membrane</keyword>
<dbReference type="Gene3D" id="1.20.1280.290">
    <property type="match status" value="1"/>
</dbReference>
<keyword evidence="1" id="KW-1133">Transmembrane helix</keyword>
<evidence type="ECO:0000256" key="1">
    <source>
        <dbReference type="SAM" id="Phobius"/>
    </source>
</evidence>
<feature type="transmembrane region" description="Helical" evidence="1">
    <location>
        <begin position="6"/>
        <end position="24"/>
    </location>
</feature>
<evidence type="ECO:0000313" key="2">
    <source>
        <dbReference type="EMBL" id="OGG58013.1"/>
    </source>
</evidence>
<proteinExistence type="predicted"/>
<accession>A0A1F6D980</accession>
<dbReference type="InterPro" id="IPR004316">
    <property type="entry name" value="SWEET_rpt"/>
</dbReference>
<evidence type="ECO:0000313" key="3">
    <source>
        <dbReference type="Proteomes" id="UP000177958"/>
    </source>
</evidence>
<dbReference type="AlphaFoldDB" id="A0A1F6D980"/>
<feature type="transmembrane region" description="Helical" evidence="1">
    <location>
        <begin position="59"/>
        <end position="83"/>
    </location>
</feature>
<dbReference type="Pfam" id="PF03083">
    <property type="entry name" value="MtN3_slv"/>
    <property type="match status" value="1"/>
</dbReference>
<dbReference type="GO" id="GO:0016020">
    <property type="term" value="C:membrane"/>
    <property type="evidence" value="ECO:0007669"/>
    <property type="project" value="InterPro"/>
</dbReference>
<dbReference type="EMBL" id="MFKX01000007">
    <property type="protein sequence ID" value="OGG58013.1"/>
    <property type="molecule type" value="Genomic_DNA"/>
</dbReference>
<sequence length="87" mass="9940">MEWADFFGYAGIFTGVAFMVPQTWKMLRTKSVEDLSWGMLILFFLNCIFWLVYGSLTGAFPVALVNGIALVVSITQIVFKYLYRNNP</sequence>
<keyword evidence="1" id="KW-0812">Transmembrane</keyword>
<feature type="transmembrane region" description="Helical" evidence="1">
    <location>
        <begin position="36"/>
        <end position="53"/>
    </location>
</feature>
<name>A0A1F6D980_9BACT</name>
<organism evidence="2 3">
    <name type="scientific">Candidatus Kaiserbacteria bacterium RIFCSPHIGHO2_01_FULL_55_17</name>
    <dbReference type="NCBI Taxonomy" id="1798484"/>
    <lineage>
        <taxon>Bacteria</taxon>
        <taxon>Candidatus Kaiseribacteriota</taxon>
    </lineage>
</organism>
<dbReference type="Proteomes" id="UP000177958">
    <property type="component" value="Unassembled WGS sequence"/>
</dbReference>
<protein>
    <recommendedName>
        <fullName evidence="4">MtN3 and saliva related transmembrane protein</fullName>
    </recommendedName>
</protein>
<comment type="caution">
    <text evidence="2">The sequence shown here is derived from an EMBL/GenBank/DDBJ whole genome shotgun (WGS) entry which is preliminary data.</text>
</comment>
<evidence type="ECO:0008006" key="4">
    <source>
        <dbReference type="Google" id="ProtNLM"/>
    </source>
</evidence>
<gene>
    <name evidence="2" type="ORF">A2853_00775</name>
</gene>
<reference evidence="2 3" key="1">
    <citation type="journal article" date="2016" name="Nat. Commun.">
        <title>Thousands of microbial genomes shed light on interconnected biogeochemical processes in an aquifer system.</title>
        <authorList>
            <person name="Anantharaman K."/>
            <person name="Brown C.T."/>
            <person name="Hug L.A."/>
            <person name="Sharon I."/>
            <person name="Castelle C.J."/>
            <person name="Probst A.J."/>
            <person name="Thomas B.C."/>
            <person name="Singh A."/>
            <person name="Wilkins M.J."/>
            <person name="Karaoz U."/>
            <person name="Brodie E.L."/>
            <person name="Williams K.H."/>
            <person name="Hubbard S.S."/>
            <person name="Banfield J.F."/>
        </authorList>
    </citation>
    <scope>NUCLEOTIDE SEQUENCE [LARGE SCALE GENOMIC DNA]</scope>
</reference>